<reference evidence="1 2" key="1">
    <citation type="submission" date="2016-06" db="EMBL/GenBank/DDBJ databases">
        <title>Insight into the functional genes involving in sulfur oxidation in Pearl River water.</title>
        <authorList>
            <person name="Luo J."/>
            <person name="Tan X."/>
            <person name="Lin W."/>
        </authorList>
    </citation>
    <scope>NUCLEOTIDE SEQUENCE [LARGE SCALE GENOMIC DNA]</scope>
    <source>
        <strain evidence="1 2">LS2</strain>
    </source>
</reference>
<dbReference type="KEGG" id="haz:A9404_04010"/>
<name>A0A191ZFM2_9GAMM</name>
<evidence type="ECO:0008006" key="3">
    <source>
        <dbReference type="Google" id="ProtNLM"/>
    </source>
</evidence>
<dbReference type="PROSITE" id="PS51257">
    <property type="entry name" value="PROKAR_LIPOPROTEIN"/>
    <property type="match status" value="1"/>
</dbReference>
<accession>A0A191ZFM2</accession>
<evidence type="ECO:0000313" key="2">
    <source>
        <dbReference type="Proteomes" id="UP000078596"/>
    </source>
</evidence>
<dbReference type="RefSeq" id="WP_066098886.1">
    <property type="nucleotide sequence ID" value="NZ_CP016027.1"/>
</dbReference>
<organism evidence="1 2">
    <name type="scientific">Halothiobacillus diazotrophicus</name>
    <dbReference type="NCBI Taxonomy" id="1860122"/>
    <lineage>
        <taxon>Bacteria</taxon>
        <taxon>Pseudomonadati</taxon>
        <taxon>Pseudomonadota</taxon>
        <taxon>Gammaproteobacteria</taxon>
        <taxon>Chromatiales</taxon>
        <taxon>Halothiobacillaceae</taxon>
        <taxon>Halothiobacillus</taxon>
    </lineage>
</organism>
<proteinExistence type="predicted"/>
<dbReference type="EMBL" id="CP016027">
    <property type="protein sequence ID" value="ANJ66652.1"/>
    <property type="molecule type" value="Genomic_DNA"/>
</dbReference>
<keyword evidence="2" id="KW-1185">Reference proteome</keyword>
<dbReference type="STRING" id="1860122.A9404_04010"/>
<dbReference type="AlphaFoldDB" id="A0A191ZFM2"/>
<evidence type="ECO:0000313" key="1">
    <source>
        <dbReference type="EMBL" id="ANJ66652.1"/>
    </source>
</evidence>
<dbReference type="Proteomes" id="UP000078596">
    <property type="component" value="Chromosome"/>
</dbReference>
<sequence>MHSSRIDRHTTNPLPHAPVFRALPVLLVTLALGGCATPEGYRPHPGFRWQPVGINAEGCTLYTKVATRPGTVVDAALWVRTPDGAHVLDPTACHGATGERPNNGRHDQ</sequence>
<protein>
    <recommendedName>
        <fullName evidence="3">Lipoprotein</fullName>
    </recommendedName>
</protein>
<dbReference type="OrthoDB" id="5787260at2"/>
<gene>
    <name evidence="1" type="ORF">A9404_04010</name>
</gene>